<dbReference type="Proteomes" id="UP001175353">
    <property type="component" value="Unassembled WGS sequence"/>
</dbReference>
<sequence length="93" mass="10047">MESKVVEITRRPQIAPAIPGIPYRVPETRSLQDWDTRSSPAFRLLTAYPPANALSHDGNDVTSDDADEKAAAGIPLSAGLLPLKDLPILKEAE</sequence>
<evidence type="ECO:0000313" key="1">
    <source>
        <dbReference type="EMBL" id="KAK1003533.1"/>
    </source>
</evidence>
<protein>
    <submittedName>
        <fullName evidence="1">Uncharacterized protein</fullName>
    </submittedName>
</protein>
<comment type="caution">
    <text evidence="1">The sequence shown here is derived from an EMBL/GenBank/DDBJ whole genome shotgun (WGS) entry which is preliminary data.</text>
</comment>
<reference evidence="1" key="1">
    <citation type="submission" date="2023-06" db="EMBL/GenBank/DDBJ databases">
        <title>Black Yeasts Isolated from many extreme environments.</title>
        <authorList>
            <person name="Coleine C."/>
            <person name="Stajich J.E."/>
            <person name="Selbmann L."/>
        </authorList>
    </citation>
    <scope>NUCLEOTIDE SEQUENCE</scope>
    <source>
        <strain evidence="1">CCFEE 5200</strain>
    </source>
</reference>
<accession>A0AAN6KU81</accession>
<keyword evidence="2" id="KW-1185">Reference proteome</keyword>
<dbReference type="AlphaFoldDB" id="A0AAN6KU81"/>
<gene>
    <name evidence="1" type="ORF">LTR91_004759</name>
</gene>
<evidence type="ECO:0000313" key="2">
    <source>
        <dbReference type="Proteomes" id="UP001175353"/>
    </source>
</evidence>
<name>A0AAN6KU81_9PEZI</name>
<organism evidence="1 2">
    <name type="scientific">Friedmanniomyces endolithicus</name>
    <dbReference type="NCBI Taxonomy" id="329885"/>
    <lineage>
        <taxon>Eukaryota</taxon>
        <taxon>Fungi</taxon>
        <taxon>Dikarya</taxon>
        <taxon>Ascomycota</taxon>
        <taxon>Pezizomycotina</taxon>
        <taxon>Dothideomycetes</taxon>
        <taxon>Dothideomycetidae</taxon>
        <taxon>Mycosphaerellales</taxon>
        <taxon>Teratosphaeriaceae</taxon>
        <taxon>Friedmanniomyces</taxon>
    </lineage>
</organism>
<dbReference type="EMBL" id="JAUJLE010000028">
    <property type="protein sequence ID" value="KAK1003533.1"/>
    <property type="molecule type" value="Genomic_DNA"/>
</dbReference>
<proteinExistence type="predicted"/>